<dbReference type="RefSeq" id="WP_097245297.1">
    <property type="nucleotide sequence ID" value="NZ_OBEG01000002.1"/>
</dbReference>
<evidence type="ECO:0000256" key="2">
    <source>
        <dbReference type="ARBA" id="ARBA00022723"/>
    </source>
</evidence>
<dbReference type="EMBL" id="OBEG01000002">
    <property type="protein sequence ID" value="SNY81381.1"/>
    <property type="molecule type" value="Genomic_DNA"/>
</dbReference>
<dbReference type="InterPro" id="IPR006680">
    <property type="entry name" value="Amidohydro-rel"/>
</dbReference>
<dbReference type="OrthoDB" id="9776488at2"/>
<proteinExistence type="inferred from homology"/>
<dbReference type="InterPro" id="IPR032466">
    <property type="entry name" value="Metal_Hydrolase"/>
</dbReference>
<organism evidence="10 11">
    <name type="scientific">Nocardia amikacinitolerans</name>
    <dbReference type="NCBI Taxonomy" id="756689"/>
    <lineage>
        <taxon>Bacteria</taxon>
        <taxon>Bacillati</taxon>
        <taxon>Actinomycetota</taxon>
        <taxon>Actinomycetes</taxon>
        <taxon>Mycobacteriales</taxon>
        <taxon>Nocardiaceae</taxon>
        <taxon>Nocardia</taxon>
    </lineage>
</organism>
<comment type="cofactor">
    <cofactor evidence="8">
        <name>a divalent metal cation</name>
        <dbReference type="ChEBI" id="CHEBI:60240"/>
    </cofactor>
    <text evidence="8">Binds 1 divalent metal cation per subunit.</text>
</comment>
<keyword evidence="3 5" id="KW-0378">Hydrolase</keyword>
<dbReference type="AlphaFoldDB" id="A0A285LD98"/>
<dbReference type="STRING" id="1379680.GCA_001612615_05817"/>
<dbReference type="InterPro" id="IPR011059">
    <property type="entry name" value="Metal-dep_hydrolase_composite"/>
</dbReference>
<feature type="binding site" evidence="7">
    <location>
        <position position="143"/>
    </location>
    <ligand>
        <name>substrate</name>
    </ligand>
</feature>
<evidence type="ECO:0000256" key="3">
    <source>
        <dbReference type="ARBA" id="ARBA00022801"/>
    </source>
</evidence>
<dbReference type="Gene3D" id="3.20.20.140">
    <property type="entry name" value="Metal-dependent hydrolases"/>
    <property type="match status" value="1"/>
</dbReference>
<feature type="binding site" evidence="8">
    <location>
        <position position="198"/>
    </location>
    <ligand>
        <name>Zn(2+)</name>
        <dbReference type="ChEBI" id="CHEBI:29105"/>
    </ligand>
</feature>
<keyword evidence="4 5" id="KW-0119">Carbohydrate metabolism</keyword>
<feature type="active site" description="Proton donor/acceptor" evidence="6">
    <location>
        <position position="281"/>
    </location>
</feature>
<dbReference type="SUPFAM" id="SSF51338">
    <property type="entry name" value="Composite domain of metallo-dependent hydrolases"/>
    <property type="match status" value="1"/>
</dbReference>
<evidence type="ECO:0000259" key="9">
    <source>
        <dbReference type="Pfam" id="PF01979"/>
    </source>
</evidence>
<keyword evidence="11" id="KW-1185">Reference proteome</keyword>
<dbReference type="SUPFAM" id="SSF51556">
    <property type="entry name" value="Metallo-dependent hydrolases"/>
    <property type="match status" value="1"/>
</dbReference>
<evidence type="ECO:0000313" key="10">
    <source>
        <dbReference type="EMBL" id="SNY81381.1"/>
    </source>
</evidence>
<name>A0A285LD98_9NOCA</name>
<dbReference type="Pfam" id="PF01979">
    <property type="entry name" value="Amidohydro_1"/>
    <property type="match status" value="1"/>
</dbReference>
<keyword evidence="2 8" id="KW-0479">Metal-binding</keyword>
<dbReference type="GO" id="GO:0008448">
    <property type="term" value="F:N-acetylglucosamine-6-phosphate deacetylase activity"/>
    <property type="evidence" value="ECO:0007669"/>
    <property type="project" value="InterPro"/>
</dbReference>
<sequence length="387" mass="40156">MTNTSNGLEVRGRIISASFDLTDGVVSVHGDRIVAVRPMAEWLAFHPDSAPPKFSGLIVPGLVDIHNHGGFGHRFDTVDADEARAAAGFHHSRGSTTVLASVVTGPAAEMVAQVATLRALAVDGTIGGIHAEGPFLAVARCGAQDPRYLRDPDPALTDELLTAADGHLRVCTIAPELPGYDAVAQLLTDNDVVISLGHSDTDFARFRQALAPTGSARLVTHLANGMPPLHQRNSGPVAAALTAAANAHAVVELIGDGVHVDAGFGALVFAAAPRQVALITDAMQAAGMPDGEYRLGPQAVRVIDGVARVPNGSIAGGTATLAQCLSWAVRNCGVPLPDAVRAATAVPAAAAGLTDVGDLRTDQYADLLIVDDDLQLRRVLRRGQWLT</sequence>
<accession>A0A285LD98</accession>
<dbReference type="InterPro" id="IPR003764">
    <property type="entry name" value="GlcNAc_6-P_deAcase"/>
</dbReference>
<feature type="binding site" evidence="8">
    <location>
        <position position="132"/>
    </location>
    <ligand>
        <name>Zn(2+)</name>
        <dbReference type="ChEBI" id="CHEBI:29105"/>
    </ligand>
</feature>
<evidence type="ECO:0000256" key="5">
    <source>
        <dbReference type="PIRNR" id="PIRNR038994"/>
    </source>
</evidence>
<protein>
    <submittedName>
        <fullName evidence="10">N-acetylglucosamine-6-phosphate deacetylase</fullName>
    </submittedName>
</protein>
<comment type="similarity">
    <text evidence="1 5">Belongs to the metallo-dependent hydrolases superfamily. NagA family.</text>
</comment>
<dbReference type="PIRSF" id="PIRSF038994">
    <property type="entry name" value="NagA"/>
    <property type="match status" value="1"/>
</dbReference>
<feature type="binding site" evidence="8">
    <location>
        <position position="221"/>
    </location>
    <ligand>
        <name>Zn(2+)</name>
        <dbReference type="ChEBI" id="CHEBI:29105"/>
    </ligand>
</feature>
<evidence type="ECO:0000313" key="11">
    <source>
        <dbReference type="Proteomes" id="UP000219565"/>
    </source>
</evidence>
<feature type="binding site" evidence="7">
    <location>
        <begin position="224"/>
        <end position="225"/>
    </location>
    <ligand>
        <name>substrate</name>
    </ligand>
</feature>
<evidence type="ECO:0000256" key="4">
    <source>
        <dbReference type="ARBA" id="ARBA00023277"/>
    </source>
</evidence>
<dbReference type="Proteomes" id="UP000219565">
    <property type="component" value="Unassembled WGS sequence"/>
</dbReference>
<dbReference type="PANTHER" id="PTHR11113:SF14">
    <property type="entry name" value="N-ACETYLGLUCOSAMINE-6-PHOSPHATE DEACETYLASE"/>
    <property type="match status" value="1"/>
</dbReference>
<feature type="binding site" evidence="7">
    <location>
        <position position="259"/>
    </location>
    <ligand>
        <name>substrate</name>
    </ligand>
</feature>
<dbReference type="Gene3D" id="2.30.40.10">
    <property type="entry name" value="Urease, subunit C, domain 1"/>
    <property type="match status" value="1"/>
</dbReference>
<dbReference type="PANTHER" id="PTHR11113">
    <property type="entry name" value="N-ACETYLGLUCOSAMINE-6-PHOSPHATE DEACETYLASE"/>
    <property type="match status" value="1"/>
</dbReference>
<dbReference type="GO" id="GO:0006046">
    <property type="term" value="P:N-acetylglucosamine catabolic process"/>
    <property type="evidence" value="ECO:0007669"/>
    <property type="project" value="TreeGrafter"/>
</dbReference>
<evidence type="ECO:0000256" key="6">
    <source>
        <dbReference type="PIRSR" id="PIRSR038994-1"/>
    </source>
</evidence>
<feature type="binding site" evidence="7">
    <location>
        <position position="232"/>
    </location>
    <ligand>
        <name>substrate</name>
    </ligand>
</feature>
<evidence type="ECO:0000256" key="8">
    <source>
        <dbReference type="PIRSR" id="PIRSR038994-3"/>
    </source>
</evidence>
<feature type="binding site" evidence="7">
    <location>
        <begin position="314"/>
        <end position="316"/>
    </location>
    <ligand>
        <name>substrate</name>
    </ligand>
</feature>
<evidence type="ECO:0000256" key="1">
    <source>
        <dbReference type="ARBA" id="ARBA00010716"/>
    </source>
</evidence>
<gene>
    <name evidence="10" type="ORF">SAMN04244553_2975</name>
</gene>
<dbReference type="GO" id="GO:0046872">
    <property type="term" value="F:metal ion binding"/>
    <property type="evidence" value="ECO:0007669"/>
    <property type="project" value="UniProtKB-KW"/>
</dbReference>
<reference evidence="10 11" key="1">
    <citation type="submission" date="2017-09" db="EMBL/GenBank/DDBJ databases">
        <authorList>
            <person name="Ehlers B."/>
            <person name="Leendertz F.H."/>
        </authorList>
    </citation>
    <scope>NUCLEOTIDE SEQUENCE [LARGE SCALE GENOMIC DNA]</scope>
    <source>
        <strain evidence="10 11">DSM 45537</strain>
    </source>
</reference>
<feature type="domain" description="Amidohydrolase-related" evidence="9">
    <location>
        <begin position="58"/>
        <end position="374"/>
    </location>
</feature>
<evidence type="ECO:0000256" key="7">
    <source>
        <dbReference type="PIRSR" id="PIRSR038994-2"/>
    </source>
</evidence>